<dbReference type="AlphaFoldDB" id="A0A5E5C152"/>
<protein>
    <submittedName>
        <fullName evidence="1">Uncharacterized protein</fullName>
    </submittedName>
</protein>
<sequence length="38" mass="4402">MFATEIRQYQTGWNDSKCGRPCCSTDLAYRLGYRDASH</sequence>
<name>A0A5E5C152_9BURK</name>
<evidence type="ECO:0000313" key="1">
    <source>
        <dbReference type="EMBL" id="VVE90293.1"/>
    </source>
</evidence>
<dbReference type="Proteomes" id="UP000382040">
    <property type="component" value="Unassembled WGS sequence"/>
</dbReference>
<proteinExistence type="predicted"/>
<organism evidence="1 2">
    <name type="scientific">Pandoraea bronchicola</name>
    <dbReference type="NCBI Taxonomy" id="2508287"/>
    <lineage>
        <taxon>Bacteria</taxon>
        <taxon>Pseudomonadati</taxon>
        <taxon>Pseudomonadota</taxon>
        <taxon>Betaproteobacteria</taxon>
        <taxon>Burkholderiales</taxon>
        <taxon>Burkholderiaceae</taxon>
        <taxon>Pandoraea</taxon>
    </lineage>
</organism>
<reference evidence="1 2" key="1">
    <citation type="submission" date="2019-08" db="EMBL/GenBank/DDBJ databases">
        <authorList>
            <person name="Peeters C."/>
        </authorList>
    </citation>
    <scope>NUCLEOTIDE SEQUENCE [LARGE SCALE GENOMIC DNA]</scope>
    <source>
        <strain evidence="1 2">LMG 20603</strain>
    </source>
</reference>
<gene>
    <name evidence="1" type="ORF">PBR20603_04275</name>
</gene>
<keyword evidence="2" id="KW-1185">Reference proteome</keyword>
<evidence type="ECO:0000313" key="2">
    <source>
        <dbReference type="Proteomes" id="UP000382040"/>
    </source>
</evidence>
<accession>A0A5E5C152</accession>
<dbReference type="EMBL" id="CABPST010000015">
    <property type="protein sequence ID" value="VVE90293.1"/>
    <property type="molecule type" value="Genomic_DNA"/>
</dbReference>